<accession>A0A7Y9T2B1</accession>
<evidence type="ECO:0000256" key="1">
    <source>
        <dbReference type="SAM" id="Phobius"/>
    </source>
</evidence>
<keyword evidence="1" id="KW-0812">Transmembrane</keyword>
<reference evidence="2 3" key="1">
    <citation type="submission" date="2020-07" db="EMBL/GenBank/DDBJ databases">
        <title>Genomic Encyclopedia of Type Strains, Phase IV (KMG-V): Genome sequencing to study the core and pangenomes of soil and plant-associated prokaryotes.</title>
        <authorList>
            <person name="Whitman W."/>
        </authorList>
    </citation>
    <scope>NUCLEOTIDE SEQUENCE [LARGE SCALE GENOMIC DNA]</scope>
    <source>
        <strain evidence="2 3">M8UP30</strain>
    </source>
</reference>
<dbReference type="Proteomes" id="UP000534186">
    <property type="component" value="Unassembled WGS sequence"/>
</dbReference>
<name>A0A7Y9T2B1_9BACT</name>
<proteinExistence type="predicted"/>
<dbReference type="AlphaFoldDB" id="A0A7Y9T2B1"/>
<comment type="caution">
    <text evidence="2">The sequence shown here is derived from an EMBL/GenBank/DDBJ whole genome shotgun (WGS) entry which is preliminary data.</text>
</comment>
<dbReference type="EMBL" id="JACCCV010000001">
    <property type="protein sequence ID" value="NYF50967.1"/>
    <property type="molecule type" value="Genomic_DNA"/>
</dbReference>
<evidence type="ECO:0000313" key="2">
    <source>
        <dbReference type="EMBL" id="NYF50967.1"/>
    </source>
</evidence>
<feature type="transmembrane region" description="Helical" evidence="1">
    <location>
        <begin position="55"/>
        <end position="75"/>
    </location>
</feature>
<organism evidence="2 3">
    <name type="scientific">Tunturiibacter lichenicola</name>
    <dbReference type="NCBI Taxonomy" id="2051959"/>
    <lineage>
        <taxon>Bacteria</taxon>
        <taxon>Pseudomonadati</taxon>
        <taxon>Acidobacteriota</taxon>
        <taxon>Terriglobia</taxon>
        <taxon>Terriglobales</taxon>
        <taxon>Acidobacteriaceae</taxon>
        <taxon>Tunturiibacter</taxon>
    </lineage>
</organism>
<feature type="transmembrane region" description="Helical" evidence="1">
    <location>
        <begin position="12"/>
        <end position="43"/>
    </location>
</feature>
<sequence>MTGMRRPTKLGIAAILLLGVFIVSPFMIGNLPFGWIFAVFAALFGWMASRQGNKWWSAIPISILIFVAFVVLMVFHKE</sequence>
<evidence type="ECO:0000313" key="3">
    <source>
        <dbReference type="Proteomes" id="UP000534186"/>
    </source>
</evidence>
<keyword evidence="1" id="KW-1133">Transmembrane helix</keyword>
<protein>
    <submittedName>
        <fullName evidence="2">Putative membrane metal-binding protein</fullName>
    </submittedName>
</protein>
<gene>
    <name evidence="2" type="ORF">HDF12_001332</name>
</gene>
<keyword evidence="1" id="KW-0472">Membrane</keyword>